<evidence type="ECO:0008006" key="3">
    <source>
        <dbReference type="Google" id="ProtNLM"/>
    </source>
</evidence>
<dbReference type="InterPro" id="IPR014918">
    <property type="entry name" value="Phage_tail_3"/>
</dbReference>
<protein>
    <recommendedName>
        <fullName evidence="3">Phage tail protein</fullName>
    </recommendedName>
</protein>
<dbReference type="AlphaFoldDB" id="Q1Z5D7"/>
<reference evidence="1 2" key="1">
    <citation type="submission" date="2006-03" db="EMBL/GenBank/DDBJ databases">
        <authorList>
            <person name="Bartlett D.H."/>
            <person name="Valle G."/>
            <person name="Lauro F.M."/>
            <person name="Vezzi A."/>
            <person name="Simonato F."/>
            <person name="Eloe E."/>
            <person name="Vitulo N."/>
            <person name="Stratton T.K."/>
            <person name="D'angelo M."/>
            <person name="Ferriera S."/>
            <person name="Johnson J."/>
            <person name="Kravitz S."/>
            <person name="Beeson K."/>
            <person name="Sutton G."/>
            <person name="Rogers Y."/>
            <person name="Friedman R."/>
            <person name="Frazier M."/>
            <person name="Venter J.C."/>
        </authorList>
    </citation>
    <scope>NUCLEOTIDE SEQUENCE [LARGE SCALE GENOMIC DNA]</scope>
    <source>
        <strain evidence="1 2">3TCK</strain>
    </source>
</reference>
<dbReference type="HOGENOM" id="CLU_077899_0_1_6"/>
<dbReference type="RefSeq" id="WP_006231441.1">
    <property type="nucleotide sequence ID" value="NZ_CH724135.1"/>
</dbReference>
<organism evidence="1 2">
    <name type="scientific">Photobacterium profundum 3TCK</name>
    <dbReference type="NCBI Taxonomy" id="314280"/>
    <lineage>
        <taxon>Bacteria</taxon>
        <taxon>Pseudomonadati</taxon>
        <taxon>Pseudomonadota</taxon>
        <taxon>Gammaproteobacteria</taxon>
        <taxon>Vibrionales</taxon>
        <taxon>Vibrionaceae</taxon>
        <taxon>Photobacterium</taxon>
    </lineage>
</organism>
<dbReference type="OrthoDB" id="6538688at2"/>
<accession>Q1Z5D7</accession>
<evidence type="ECO:0000313" key="2">
    <source>
        <dbReference type="Proteomes" id="UP000003789"/>
    </source>
</evidence>
<name>Q1Z5D7_9GAMM</name>
<comment type="caution">
    <text evidence="1">The sequence shown here is derived from an EMBL/GenBank/DDBJ whole genome shotgun (WGS) entry which is preliminary data.</text>
</comment>
<dbReference type="EMBL" id="AAPH01000009">
    <property type="protein sequence ID" value="EAS43629.1"/>
    <property type="molecule type" value="Genomic_DNA"/>
</dbReference>
<dbReference type="Gene3D" id="4.10.410.40">
    <property type="match status" value="1"/>
</dbReference>
<dbReference type="Proteomes" id="UP000003789">
    <property type="component" value="Unassembled WGS sequence"/>
</dbReference>
<proteinExistence type="predicted"/>
<dbReference type="Pfam" id="PF08813">
    <property type="entry name" value="Phage_tail_3"/>
    <property type="match status" value="1"/>
</dbReference>
<evidence type="ECO:0000313" key="1">
    <source>
        <dbReference type="EMBL" id="EAS43629.1"/>
    </source>
</evidence>
<gene>
    <name evidence="1" type="ORF">P3TCK_17657</name>
</gene>
<sequence>MAVSLPNGVVFAIAKTKAAPAVMSALTNATDAVATVAGSTVATNDIVIVQSGWSNINERVAKVGATLKLLGIDTSDTTQFPSGMSSGKLIKVSDWQQVTQVISSETSGGDQQFATYSFLENDFETQIPTRTSPVVLTLSIADDDTLPGYIALKKAADGKETQVIRATLPNGATLYYHAYISVNETPSMTKDQVMAIGVTISLIVRPTRYTKA</sequence>